<reference evidence="2 3" key="1">
    <citation type="submission" date="2021-06" db="EMBL/GenBank/DDBJ databases">
        <title>Bradyrhizobium sp. S2-11-4 Genome sequencing.</title>
        <authorList>
            <person name="Jin L."/>
        </authorList>
    </citation>
    <scope>NUCLEOTIDE SEQUENCE [LARGE SCALE GENOMIC DNA]</scope>
    <source>
        <strain evidence="2 3">S2-11-4</strain>
    </source>
</reference>
<dbReference type="EMBL" id="CP076136">
    <property type="protein sequence ID" value="QWG21596.1"/>
    <property type="molecule type" value="Genomic_DNA"/>
</dbReference>
<evidence type="ECO:0000313" key="2">
    <source>
        <dbReference type="EMBL" id="QWG21596.1"/>
    </source>
</evidence>
<keyword evidence="1" id="KW-0812">Transmembrane</keyword>
<keyword evidence="1" id="KW-1133">Transmembrane helix</keyword>
<organism evidence="2 3">
    <name type="scientific">Bradyrhizobium sediminis</name>
    <dbReference type="NCBI Taxonomy" id="2840469"/>
    <lineage>
        <taxon>Bacteria</taxon>
        <taxon>Pseudomonadati</taxon>
        <taxon>Pseudomonadota</taxon>
        <taxon>Alphaproteobacteria</taxon>
        <taxon>Hyphomicrobiales</taxon>
        <taxon>Nitrobacteraceae</taxon>
        <taxon>Bradyrhizobium</taxon>
    </lineage>
</organism>
<accession>A0A975NVP0</accession>
<feature type="transmembrane region" description="Helical" evidence="1">
    <location>
        <begin position="29"/>
        <end position="49"/>
    </location>
</feature>
<keyword evidence="1" id="KW-0472">Membrane</keyword>
<dbReference type="RefSeq" id="WP_215602316.1">
    <property type="nucleotide sequence ID" value="NZ_CP076136.1"/>
</dbReference>
<name>A0A975NVP0_9BRAD</name>
<gene>
    <name evidence="2" type="ORF">KMZ93_16500</name>
</gene>
<proteinExistence type="predicted"/>
<protein>
    <submittedName>
        <fullName evidence="2">Uncharacterized protein</fullName>
    </submittedName>
</protein>
<keyword evidence="3" id="KW-1185">Reference proteome</keyword>
<evidence type="ECO:0000313" key="3">
    <source>
        <dbReference type="Proteomes" id="UP000676951"/>
    </source>
</evidence>
<dbReference type="Proteomes" id="UP000676951">
    <property type="component" value="Chromosome"/>
</dbReference>
<evidence type="ECO:0000256" key="1">
    <source>
        <dbReference type="SAM" id="Phobius"/>
    </source>
</evidence>
<dbReference type="AlphaFoldDB" id="A0A975NVP0"/>
<sequence length="97" mass="9914">MSEVLAGRRDTGALDGENGNAAAIGAADFLYLAAAPTFAIMALLTGVLGGGSQDALCSIVSVSPLSGMVPMYLLMSAFHSAPWLKLISSRRRTSTGP</sequence>